<feature type="region of interest" description="Disordered" evidence="1">
    <location>
        <begin position="33"/>
        <end position="93"/>
    </location>
</feature>
<organism evidence="3 4">
    <name type="scientific">Rhodobium gokarnense</name>
    <dbReference type="NCBI Taxonomy" id="364296"/>
    <lineage>
        <taxon>Bacteria</taxon>
        <taxon>Pseudomonadati</taxon>
        <taxon>Pseudomonadota</taxon>
        <taxon>Alphaproteobacteria</taxon>
        <taxon>Hyphomicrobiales</taxon>
        <taxon>Rhodobiaceae</taxon>
        <taxon>Rhodobium</taxon>
    </lineage>
</organism>
<gene>
    <name evidence="3" type="ORF">M2319_002468</name>
</gene>
<keyword evidence="2" id="KW-0732">Signal</keyword>
<evidence type="ECO:0000256" key="1">
    <source>
        <dbReference type="SAM" id="MobiDB-lite"/>
    </source>
</evidence>
<feature type="signal peptide" evidence="2">
    <location>
        <begin position="1"/>
        <end position="38"/>
    </location>
</feature>
<protein>
    <submittedName>
        <fullName evidence="3">Opacity protein-like surface antigen</fullName>
    </submittedName>
</protein>
<feature type="chain" id="PRO_5046232260" evidence="2">
    <location>
        <begin position="39"/>
        <end position="93"/>
    </location>
</feature>
<dbReference type="EMBL" id="JAOQNS010000006">
    <property type="protein sequence ID" value="MCW2308129.1"/>
    <property type="molecule type" value="Genomic_DNA"/>
</dbReference>
<evidence type="ECO:0000313" key="3">
    <source>
        <dbReference type="EMBL" id="MCW2308129.1"/>
    </source>
</evidence>
<evidence type="ECO:0000256" key="2">
    <source>
        <dbReference type="SAM" id="SignalP"/>
    </source>
</evidence>
<dbReference type="RefSeq" id="WP_264601753.1">
    <property type="nucleotide sequence ID" value="NZ_JAOQNS010000006.1"/>
</dbReference>
<keyword evidence="4" id="KW-1185">Reference proteome</keyword>
<name>A0ABT3HCQ4_9HYPH</name>
<reference evidence="4" key="1">
    <citation type="submission" date="2023-07" db="EMBL/GenBank/DDBJ databases">
        <title>Genome sequencing of Purple Non-Sulfur Bacteria from various extreme environments.</title>
        <authorList>
            <person name="Mayer M."/>
        </authorList>
    </citation>
    <scope>NUCLEOTIDE SEQUENCE [LARGE SCALE GENOMIC DNA]</scope>
    <source>
        <strain evidence="4">DSM 17935</strain>
    </source>
</reference>
<feature type="compositionally biased region" description="Basic and acidic residues" evidence="1">
    <location>
        <begin position="42"/>
        <end position="54"/>
    </location>
</feature>
<sequence>MSTRELSTSLIGRQTGIRCAARVLAAVLAAALATAAAASDPPKPERQATGKDEAGPTQKMPPLPKLGAKEADTAPADGVQCEPARWSGKTPTH</sequence>
<evidence type="ECO:0000313" key="4">
    <source>
        <dbReference type="Proteomes" id="UP001209755"/>
    </source>
</evidence>
<comment type="caution">
    <text evidence="3">The sequence shown here is derived from an EMBL/GenBank/DDBJ whole genome shotgun (WGS) entry which is preliminary data.</text>
</comment>
<dbReference type="Proteomes" id="UP001209755">
    <property type="component" value="Unassembled WGS sequence"/>
</dbReference>
<proteinExistence type="predicted"/>
<accession>A0ABT3HCQ4</accession>